<dbReference type="EMBL" id="ADLE01000001">
    <property type="protein sequence ID" value="EJZ66517.1"/>
    <property type="molecule type" value="Genomic_DNA"/>
</dbReference>
<comment type="caution">
    <text evidence="1">The sequence shown here is derived from an EMBL/GenBank/DDBJ whole genome shotgun (WGS) entry which is preliminary data.</text>
</comment>
<dbReference type="HOGENOM" id="CLU_2970096_0_0_10"/>
<sequence length="58" mass="6916">MVKKFRIISITFLLVDKRFSENFSQFSGRDSLEVFFVFFVGNVNDKSRRSYRHHIAVV</sequence>
<proteinExistence type="predicted"/>
<keyword evidence="2" id="KW-1185">Reference proteome</keyword>
<accession>K0X531</accession>
<protein>
    <submittedName>
        <fullName evidence="1">Uncharacterized protein</fullName>
    </submittedName>
</protein>
<evidence type="ECO:0000313" key="1">
    <source>
        <dbReference type="EMBL" id="EJZ66517.1"/>
    </source>
</evidence>
<reference evidence="1 2" key="1">
    <citation type="submission" date="2012-08" db="EMBL/GenBank/DDBJ databases">
        <title>The Genome Sequence of Barnesiella intestinihominis YIT 11860.</title>
        <authorList>
            <consortium name="The Broad Institute Genome Sequencing Platform"/>
            <person name="Earl A."/>
            <person name="Ward D."/>
            <person name="Feldgarden M."/>
            <person name="Gevers D."/>
            <person name="Morotomi M."/>
            <person name="Walker B."/>
            <person name="Young S.K."/>
            <person name="Zeng Q."/>
            <person name="Gargeya S."/>
            <person name="Fitzgerald M."/>
            <person name="Haas B."/>
            <person name="Abouelleil A."/>
            <person name="Alvarado L."/>
            <person name="Arachchi H.M."/>
            <person name="Berlin A.M."/>
            <person name="Chapman S.B."/>
            <person name="Goldberg J."/>
            <person name="Griggs A."/>
            <person name="Gujja S."/>
            <person name="Hansen M."/>
            <person name="Howarth C."/>
            <person name="Imamovic A."/>
            <person name="Larimer J."/>
            <person name="McCowen C."/>
            <person name="Montmayeur A."/>
            <person name="Murphy C."/>
            <person name="Neiman D."/>
            <person name="Pearson M."/>
            <person name="Priest M."/>
            <person name="Roberts A."/>
            <person name="Saif S."/>
            <person name="Shea T."/>
            <person name="Sisk P."/>
            <person name="Sykes S."/>
            <person name="Wortman J."/>
            <person name="Nusbaum C."/>
            <person name="Birren B."/>
        </authorList>
    </citation>
    <scope>NUCLEOTIDE SEQUENCE [LARGE SCALE GENOMIC DNA]</scope>
    <source>
        <strain evidence="1 2">YIT 11860</strain>
    </source>
</reference>
<name>K0X531_9BACT</name>
<evidence type="ECO:0000313" key="2">
    <source>
        <dbReference type="Proteomes" id="UP000006044"/>
    </source>
</evidence>
<organism evidence="1 2">
    <name type="scientific">Barnesiella intestinihominis YIT 11860</name>
    <dbReference type="NCBI Taxonomy" id="742726"/>
    <lineage>
        <taxon>Bacteria</taxon>
        <taxon>Pseudomonadati</taxon>
        <taxon>Bacteroidota</taxon>
        <taxon>Bacteroidia</taxon>
        <taxon>Bacteroidales</taxon>
        <taxon>Barnesiellaceae</taxon>
        <taxon>Barnesiella</taxon>
    </lineage>
</organism>
<dbReference type="AlphaFoldDB" id="K0X531"/>
<dbReference type="Proteomes" id="UP000006044">
    <property type="component" value="Unassembled WGS sequence"/>
</dbReference>
<gene>
    <name evidence="1" type="ORF">HMPREF9448_00696</name>
</gene>